<dbReference type="Proteomes" id="UP000002624">
    <property type="component" value="Unassembled WGS sequence"/>
</dbReference>
<protein>
    <submittedName>
        <fullName evidence="1">Uncharacterized protein</fullName>
    </submittedName>
</protein>
<sequence>MDFATYFLFSISLSLSPFSGPPDSTSTLHYSYIYTVALSGHHERDIAGAAPSICYIKHSVLLNMNIMRRKDNPITPKSMKDINLAFHSVGHVLGWLNIFSDHGVTELSSESGKMGYTEMPIPF</sequence>
<dbReference type="EMBL" id="GG692423">
    <property type="protein sequence ID" value="EER41705.1"/>
    <property type="molecule type" value="Genomic_DNA"/>
</dbReference>
<evidence type="ECO:0000313" key="2">
    <source>
        <dbReference type="Proteomes" id="UP000002624"/>
    </source>
</evidence>
<dbReference type="HOGENOM" id="CLU_2014626_0_0_1"/>
<evidence type="ECO:0000313" key="1">
    <source>
        <dbReference type="EMBL" id="EER41705.1"/>
    </source>
</evidence>
<gene>
    <name evidence="1" type="ORF">HCDG_04352</name>
</gene>
<organism evidence="1 2">
    <name type="scientific">Ajellomyces capsulatus (strain H143)</name>
    <name type="common">Darling's disease fungus</name>
    <name type="synonym">Histoplasma capsulatum</name>
    <dbReference type="NCBI Taxonomy" id="544712"/>
    <lineage>
        <taxon>Eukaryota</taxon>
        <taxon>Fungi</taxon>
        <taxon>Dikarya</taxon>
        <taxon>Ascomycota</taxon>
        <taxon>Pezizomycotina</taxon>
        <taxon>Eurotiomycetes</taxon>
        <taxon>Eurotiomycetidae</taxon>
        <taxon>Onygenales</taxon>
        <taxon>Ajellomycetaceae</taxon>
        <taxon>Histoplasma</taxon>
    </lineage>
</organism>
<reference evidence="2" key="1">
    <citation type="submission" date="2009-05" db="EMBL/GenBank/DDBJ databases">
        <title>The genome sequence of Ajellomyces capsulatus strain H143.</title>
        <authorList>
            <person name="Champion M."/>
            <person name="Cuomo C.A."/>
            <person name="Ma L.-J."/>
            <person name="Henn M.R."/>
            <person name="Sil A."/>
            <person name="Goldman B."/>
            <person name="Young S.K."/>
            <person name="Kodira C.D."/>
            <person name="Zeng Q."/>
            <person name="Koehrsen M."/>
            <person name="Alvarado L."/>
            <person name="Berlin A.M."/>
            <person name="Borenstein D."/>
            <person name="Chen Z."/>
            <person name="Engels R."/>
            <person name="Freedman E."/>
            <person name="Gellesch M."/>
            <person name="Goldberg J."/>
            <person name="Griggs A."/>
            <person name="Gujja S."/>
            <person name="Heiman D.I."/>
            <person name="Hepburn T.A."/>
            <person name="Howarth C."/>
            <person name="Jen D."/>
            <person name="Larson L."/>
            <person name="Lewis B."/>
            <person name="Mehta T."/>
            <person name="Park D."/>
            <person name="Pearson M."/>
            <person name="Roberts A."/>
            <person name="Saif S."/>
            <person name="Shea T.D."/>
            <person name="Shenoy N."/>
            <person name="Sisk P."/>
            <person name="Stolte C."/>
            <person name="Sykes S."/>
            <person name="Walk T."/>
            <person name="White J."/>
            <person name="Yandava C."/>
            <person name="Klein B."/>
            <person name="McEwen J.G."/>
            <person name="Puccia R."/>
            <person name="Goldman G.H."/>
            <person name="Felipe M.S."/>
            <person name="Nino-Vega G."/>
            <person name="San-Blas G."/>
            <person name="Taylor J.W."/>
            <person name="Mendoza L."/>
            <person name="Galagan J.E."/>
            <person name="Nusbaum C."/>
            <person name="Birren B.W."/>
        </authorList>
    </citation>
    <scope>NUCLEOTIDE SEQUENCE [LARGE SCALE GENOMIC DNA]</scope>
    <source>
        <strain evidence="2">H143</strain>
    </source>
</reference>
<accession>C6HDS1</accession>
<dbReference type="AlphaFoldDB" id="C6HDS1"/>
<name>C6HDS1_AJECH</name>
<proteinExistence type="predicted"/>
<dbReference type="VEuPathDB" id="FungiDB:HCDG_04352"/>